<sequence length="65" mass="7028">MKEAIHEAEDVKVKVLKKRKKAAKKAKKEAGEKLKDEEGAGDESVGVMNGDGGMDAEELEQSAEK</sequence>
<protein>
    <submittedName>
        <fullName evidence="2 4">Uncharacterized protein</fullName>
    </submittedName>
</protein>
<dbReference type="AlphaFoldDB" id="A0A0M3JN37"/>
<dbReference type="EMBL" id="UYRR01025026">
    <property type="protein sequence ID" value="VDK34589.1"/>
    <property type="molecule type" value="Genomic_DNA"/>
</dbReference>
<gene>
    <name evidence="2" type="ORF">ASIM_LOCUS8814</name>
</gene>
<evidence type="ECO:0000313" key="3">
    <source>
        <dbReference type="Proteomes" id="UP000267096"/>
    </source>
</evidence>
<feature type="region of interest" description="Disordered" evidence="1">
    <location>
        <begin position="24"/>
        <end position="65"/>
    </location>
</feature>
<evidence type="ECO:0000313" key="4">
    <source>
        <dbReference type="WBParaSite" id="ASIM_0000907701-mRNA-1"/>
    </source>
</evidence>
<feature type="compositionally biased region" description="Acidic residues" evidence="1">
    <location>
        <begin position="54"/>
        <end position="65"/>
    </location>
</feature>
<dbReference type="Proteomes" id="UP000267096">
    <property type="component" value="Unassembled WGS sequence"/>
</dbReference>
<organism evidence="4">
    <name type="scientific">Anisakis simplex</name>
    <name type="common">Herring worm</name>
    <dbReference type="NCBI Taxonomy" id="6269"/>
    <lineage>
        <taxon>Eukaryota</taxon>
        <taxon>Metazoa</taxon>
        <taxon>Ecdysozoa</taxon>
        <taxon>Nematoda</taxon>
        <taxon>Chromadorea</taxon>
        <taxon>Rhabditida</taxon>
        <taxon>Spirurina</taxon>
        <taxon>Ascaridomorpha</taxon>
        <taxon>Ascaridoidea</taxon>
        <taxon>Anisakidae</taxon>
        <taxon>Anisakis</taxon>
        <taxon>Anisakis simplex complex</taxon>
    </lineage>
</organism>
<keyword evidence="3" id="KW-1185">Reference proteome</keyword>
<feature type="compositionally biased region" description="Basic and acidic residues" evidence="1">
    <location>
        <begin position="28"/>
        <end position="38"/>
    </location>
</feature>
<dbReference type="WBParaSite" id="ASIM_0000907701-mRNA-1">
    <property type="protein sequence ID" value="ASIM_0000907701-mRNA-1"/>
    <property type="gene ID" value="ASIM_0000907701"/>
</dbReference>
<accession>A0A0M3JN37</accession>
<name>A0A0M3JN37_ANISI</name>
<proteinExistence type="predicted"/>
<reference evidence="4" key="1">
    <citation type="submission" date="2017-02" db="UniProtKB">
        <authorList>
            <consortium name="WormBaseParasite"/>
        </authorList>
    </citation>
    <scope>IDENTIFICATION</scope>
</reference>
<reference evidence="2 3" key="2">
    <citation type="submission" date="2018-11" db="EMBL/GenBank/DDBJ databases">
        <authorList>
            <consortium name="Pathogen Informatics"/>
        </authorList>
    </citation>
    <scope>NUCLEOTIDE SEQUENCE [LARGE SCALE GENOMIC DNA]</scope>
</reference>
<evidence type="ECO:0000256" key="1">
    <source>
        <dbReference type="SAM" id="MobiDB-lite"/>
    </source>
</evidence>
<evidence type="ECO:0000313" key="2">
    <source>
        <dbReference type="EMBL" id="VDK34589.1"/>
    </source>
</evidence>